<dbReference type="Proteomes" id="UP000501648">
    <property type="component" value="Chromosome"/>
</dbReference>
<dbReference type="AlphaFoldDB" id="A0A6M3ZNJ4"/>
<evidence type="ECO:0000313" key="1">
    <source>
        <dbReference type="EMBL" id="QJQ00177.1"/>
    </source>
</evidence>
<sequence length="89" mass="9814">MGGCLNWYRWLTLQCRGVGYAQQLAGKSPLEQKTPSVWVADLGGGQTVTLRSVSSSQGVTGARWTIDLRGSPQLQNINSSIKQFELKFR</sequence>
<name>A0A6M3ZNJ4_9BURK</name>
<protein>
    <submittedName>
        <fullName evidence="1">Hemagglutinin</fullName>
    </submittedName>
</protein>
<dbReference type="EMBL" id="CP008956">
    <property type="protein sequence ID" value="QJQ00177.1"/>
    <property type="molecule type" value="Genomic_DNA"/>
</dbReference>
<reference evidence="1 2" key="1">
    <citation type="journal article" date="2012" name="J. Bacteriol.">
        <title>Genome sequence of the pathogenic Herbaspirillum seropedicae strain Os34, isolated from rice roots.</title>
        <authorList>
            <person name="Ye W."/>
            <person name="Ye S."/>
            <person name="Liu J."/>
            <person name="Chang S."/>
            <person name="Chen M."/>
            <person name="Zhu B."/>
            <person name="Guo L."/>
            <person name="An Q."/>
        </authorList>
    </citation>
    <scope>NUCLEOTIDE SEQUENCE [LARGE SCALE GENOMIC DNA]</scope>
    <source>
        <strain evidence="1 2">Os34</strain>
    </source>
</reference>
<gene>
    <name evidence="1" type="ORF">C798_08005</name>
</gene>
<organism evidence="1 2">
    <name type="scientific">Herbaspirillum rubrisubalbicans Os34</name>
    <dbReference type="NCBI Taxonomy" id="1235827"/>
    <lineage>
        <taxon>Bacteria</taxon>
        <taxon>Pseudomonadati</taxon>
        <taxon>Pseudomonadota</taxon>
        <taxon>Betaproteobacteria</taxon>
        <taxon>Burkholderiales</taxon>
        <taxon>Oxalobacteraceae</taxon>
        <taxon>Herbaspirillum</taxon>
    </lineage>
</organism>
<evidence type="ECO:0000313" key="2">
    <source>
        <dbReference type="Proteomes" id="UP000501648"/>
    </source>
</evidence>
<proteinExistence type="predicted"/>
<accession>A0A6M3ZNJ4</accession>